<dbReference type="SMART" id="SM00652">
    <property type="entry name" value="eIF1a"/>
    <property type="match status" value="1"/>
</dbReference>
<feature type="compositionally biased region" description="Acidic residues" evidence="6">
    <location>
        <begin position="152"/>
        <end position="161"/>
    </location>
</feature>
<reference evidence="8 9" key="1">
    <citation type="journal article" date="2024" name="BMC Genomics">
        <title>Genome assembly of redclaw crayfish (Cherax quadricarinatus) provides insights into its immune adaptation and hypoxia tolerance.</title>
        <authorList>
            <person name="Liu Z."/>
            <person name="Zheng J."/>
            <person name="Li H."/>
            <person name="Fang K."/>
            <person name="Wang S."/>
            <person name="He J."/>
            <person name="Zhou D."/>
            <person name="Weng S."/>
            <person name="Chi M."/>
            <person name="Gu Z."/>
            <person name="He J."/>
            <person name="Li F."/>
            <person name="Wang M."/>
        </authorList>
    </citation>
    <scope>NUCLEOTIDE SEQUENCE [LARGE SCALE GENOMIC DNA]</scope>
    <source>
        <strain evidence="8">ZL_2023a</strain>
    </source>
</reference>
<dbReference type="GO" id="GO:0005634">
    <property type="term" value="C:nucleus"/>
    <property type="evidence" value="ECO:0007669"/>
    <property type="project" value="TreeGrafter"/>
</dbReference>
<evidence type="ECO:0000259" key="7">
    <source>
        <dbReference type="PROSITE" id="PS50832"/>
    </source>
</evidence>
<dbReference type="GO" id="GO:0003723">
    <property type="term" value="F:RNA binding"/>
    <property type="evidence" value="ECO:0007669"/>
    <property type="project" value="UniProtKB-KW"/>
</dbReference>
<dbReference type="GO" id="GO:0003743">
    <property type="term" value="F:translation initiation factor activity"/>
    <property type="evidence" value="ECO:0007669"/>
    <property type="project" value="UniProtKB-UniRule"/>
</dbReference>
<dbReference type="Gene3D" id="2.40.50.140">
    <property type="entry name" value="Nucleic acid-binding proteins"/>
    <property type="match status" value="1"/>
</dbReference>
<evidence type="ECO:0000256" key="6">
    <source>
        <dbReference type="SAM" id="MobiDB-lite"/>
    </source>
</evidence>
<protein>
    <recommendedName>
        <fullName evidence="2">Probable RNA-binding protein EIF1AD</fullName>
    </recommendedName>
    <alternativeName>
        <fullName evidence="4">Eukaryotic translation initiation factor 1A domain-containing protein</fullName>
    </alternativeName>
</protein>
<accession>A0AAW0Y023</accession>
<keyword evidence="5" id="KW-0396">Initiation factor</keyword>
<dbReference type="Pfam" id="PF01176">
    <property type="entry name" value="eIF-1a"/>
    <property type="match status" value="1"/>
</dbReference>
<feature type="compositionally biased region" description="Acidic residues" evidence="6">
    <location>
        <begin position="173"/>
        <end position="191"/>
    </location>
</feature>
<evidence type="ECO:0000313" key="9">
    <source>
        <dbReference type="Proteomes" id="UP001445076"/>
    </source>
</evidence>
<sequence length="191" mass="22386">MAPRLRSLAQFCEIRIIIHDNHKNTFFFLYQTVHIRKKCLLLQKRSMWNVSCARILAFQVVTADGEEFLASMPLKFRKHVWIKRGDFVVTEPIPEGNKVRAEIVRILMKDQIHYIMQNNKWPSGFVEHSDEEKESAILDSLERFKMTKASESDTESDDDLLMENTNRQMVYVEESDSGDSDDDENLNDDIK</sequence>
<evidence type="ECO:0000256" key="5">
    <source>
        <dbReference type="PROSITE-ProRule" id="PRU00181"/>
    </source>
</evidence>
<dbReference type="AlphaFoldDB" id="A0AAW0Y023"/>
<feature type="domain" description="S1-like" evidence="7">
    <location>
        <begin position="58"/>
        <end position="108"/>
    </location>
</feature>
<evidence type="ECO:0000256" key="3">
    <source>
        <dbReference type="ARBA" id="ARBA00022884"/>
    </source>
</evidence>
<keyword evidence="5" id="KW-0648">Protein biosynthesis</keyword>
<dbReference type="InterPro" id="IPR006196">
    <property type="entry name" value="RNA-binding_domain_S1_IF1"/>
</dbReference>
<dbReference type="InterPro" id="IPR001253">
    <property type="entry name" value="TIF_eIF-1A"/>
</dbReference>
<gene>
    <name evidence="8" type="ORF">OTU49_000137</name>
</gene>
<dbReference type="EMBL" id="JARKIK010000019">
    <property type="protein sequence ID" value="KAK8745339.1"/>
    <property type="molecule type" value="Genomic_DNA"/>
</dbReference>
<comment type="similarity">
    <text evidence="1">Belongs to the EIF1AD family.</text>
</comment>
<dbReference type="SUPFAM" id="SSF50249">
    <property type="entry name" value="Nucleic acid-binding proteins"/>
    <property type="match status" value="1"/>
</dbReference>
<organism evidence="8 9">
    <name type="scientific">Cherax quadricarinatus</name>
    <name type="common">Australian red claw crayfish</name>
    <dbReference type="NCBI Taxonomy" id="27406"/>
    <lineage>
        <taxon>Eukaryota</taxon>
        <taxon>Metazoa</taxon>
        <taxon>Ecdysozoa</taxon>
        <taxon>Arthropoda</taxon>
        <taxon>Crustacea</taxon>
        <taxon>Multicrustacea</taxon>
        <taxon>Malacostraca</taxon>
        <taxon>Eumalacostraca</taxon>
        <taxon>Eucarida</taxon>
        <taxon>Decapoda</taxon>
        <taxon>Pleocyemata</taxon>
        <taxon>Astacidea</taxon>
        <taxon>Parastacoidea</taxon>
        <taxon>Parastacidae</taxon>
        <taxon>Cherax</taxon>
    </lineage>
</organism>
<evidence type="ECO:0000256" key="1">
    <source>
        <dbReference type="ARBA" id="ARBA00007340"/>
    </source>
</evidence>
<dbReference type="Proteomes" id="UP001445076">
    <property type="component" value="Unassembled WGS sequence"/>
</dbReference>
<dbReference type="InterPro" id="IPR039294">
    <property type="entry name" value="EIF1AD"/>
</dbReference>
<dbReference type="PANTHER" id="PTHR21641">
    <property type="entry name" value="TRANSLATION INITIATION FACTOR-RELATED"/>
    <property type="match status" value="1"/>
</dbReference>
<name>A0AAW0Y023_CHEQU</name>
<evidence type="ECO:0000256" key="4">
    <source>
        <dbReference type="ARBA" id="ARBA00031998"/>
    </source>
</evidence>
<proteinExistence type="inferred from homology"/>
<evidence type="ECO:0000256" key="2">
    <source>
        <dbReference type="ARBA" id="ARBA00020989"/>
    </source>
</evidence>
<evidence type="ECO:0000313" key="8">
    <source>
        <dbReference type="EMBL" id="KAK8745339.1"/>
    </source>
</evidence>
<feature type="region of interest" description="Disordered" evidence="6">
    <location>
        <begin position="148"/>
        <end position="191"/>
    </location>
</feature>
<keyword evidence="3" id="KW-0694">RNA-binding</keyword>
<dbReference type="PROSITE" id="PS50832">
    <property type="entry name" value="S1_IF1_TYPE"/>
    <property type="match status" value="1"/>
</dbReference>
<dbReference type="PANTHER" id="PTHR21641:SF0">
    <property type="entry name" value="RNA-BINDING PROTEIN EIF1AD-RELATED"/>
    <property type="match status" value="1"/>
</dbReference>
<keyword evidence="9" id="KW-1185">Reference proteome</keyword>
<dbReference type="InterPro" id="IPR012340">
    <property type="entry name" value="NA-bd_OB-fold"/>
</dbReference>
<comment type="caution">
    <text evidence="8">The sequence shown here is derived from an EMBL/GenBank/DDBJ whole genome shotgun (WGS) entry which is preliminary data.</text>
</comment>